<gene>
    <name evidence="2" type="primary">LOC107812363</name>
</gene>
<sequence length="222" mass="26448">MPKRIEKKMETSRFKMYSHRWWNGEVQEKVKTKKAAYLKLVDCVDEEERRVNKEQYKLAKKEAKLVVTAIKTAAFGRLYEELEGRGANKRLFRLAKVRERKTRDLDQVKCIKDEEGRILLDGGLIRRRWQTYFYSLLNEQGGHEHCTRIKKMPEEWRWSTMVPLYKSNGDIQNCNNYRGIKLLNHENLGESDGAKGEEEYVYFREPIRVYARAFDYEGHSPC</sequence>
<proteinExistence type="predicted"/>
<accession>A0AC58TNN2</accession>
<dbReference type="RefSeq" id="XP_075098832.1">
    <property type="nucleotide sequence ID" value="XM_075242731.1"/>
</dbReference>
<reference evidence="2" key="2">
    <citation type="submission" date="2025-08" db="UniProtKB">
        <authorList>
            <consortium name="RefSeq"/>
        </authorList>
    </citation>
    <scope>IDENTIFICATION</scope>
    <source>
        <tissue evidence="2">Leaf</tissue>
    </source>
</reference>
<organism evidence="1 2">
    <name type="scientific">Nicotiana tabacum</name>
    <name type="common">Common tobacco</name>
    <dbReference type="NCBI Taxonomy" id="4097"/>
    <lineage>
        <taxon>Eukaryota</taxon>
        <taxon>Viridiplantae</taxon>
        <taxon>Streptophyta</taxon>
        <taxon>Embryophyta</taxon>
        <taxon>Tracheophyta</taxon>
        <taxon>Spermatophyta</taxon>
        <taxon>Magnoliopsida</taxon>
        <taxon>eudicotyledons</taxon>
        <taxon>Gunneridae</taxon>
        <taxon>Pentapetalae</taxon>
        <taxon>asterids</taxon>
        <taxon>lamiids</taxon>
        <taxon>Solanales</taxon>
        <taxon>Solanaceae</taxon>
        <taxon>Nicotianoideae</taxon>
        <taxon>Nicotianeae</taxon>
        <taxon>Nicotiana</taxon>
    </lineage>
</organism>
<reference evidence="1" key="1">
    <citation type="journal article" date="2014" name="Nat. Commun.">
        <title>The tobacco genome sequence and its comparison with those of tomato and potato.</title>
        <authorList>
            <person name="Sierro N."/>
            <person name="Battey J.N."/>
            <person name="Ouadi S."/>
            <person name="Bakaher N."/>
            <person name="Bovet L."/>
            <person name="Willig A."/>
            <person name="Goepfert S."/>
            <person name="Peitsch M.C."/>
            <person name="Ivanov N.V."/>
        </authorList>
    </citation>
    <scope>NUCLEOTIDE SEQUENCE [LARGE SCALE GENOMIC DNA]</scope>
</reference>
<evidence type="ECO:0000313" key="1">
    <source>
        <dbReference type="Proteomes" id="UP000790787"/>
    </source>
</evidence>
<name>A0AC58TNN2_TOBAC</name>
<dbReference type="Proteomes" id="UP000790787">
    <property type="component" value="Chromosome 22"/>
</dbReference>
<keyword evidence="1" id="KW-1185">Reference proteome</keyword>
<evidence type="ECO:0000313" key="2">
    <source>
        <dbReference type="RefSeq" id="XP_075098832.1"/>
    </source>
</evidence>
<protein>
    <submittedName>
        <fullName evidence="2">Uncharacterized protein LOC107812363</fullName>
    </submittedName>
</protein>